<proteinExistence type="predicted"/>
<keyword evidence="3" id="KW-1185">Reference proteome</keyword>
<protein>
    <recommendedName>
        <fullName evidence="4">DUF2116 family Zn-ribbon domain-containing protein</fullName>
    </recommendedName>
</protein>
<keyword evidence="1" id="KW-1133">Transmembrane helix</keyword>
<evidence type="ECO:0000313" key="2">
    <source>
        <dbReference type="EMBL" id="UYP46351.1"/>
    </source>
</evidence>
<dbReference type="EMBL" id="CP104013">
    <property type="protein sequence ID" value="UYP46351.1"/>
    <property type="molecule type" value="Genomic_DNA"/>
</dbReference>
<reference evidence="2" key="1">
    <citation type="submission" date="2022-09" db="EMBL/GenBank/DDBJ databases">
        <title>Actin cytoskeleton and complex cell architecture in an #Asgard archaeon.</title>
        <authorList>
            <person name="Ponce Toledo R.I."/>
            <person name="Schleper C."/>
            <person name="Rodrigues Oliveira T."/>
            <person name="Wollweber F."/>
            <person name="Xu J."/>
            <person name="Rittmann S."/>
            <person name="Klingl A."/>
            <person name="Pilhofer M."/>
        </authorList>
    </citation>
    <scope>NUCLEOTIDE SEQUENCE</scope>
    <source>
        <strain evidence="2">B-35</strain>
    </source>
</reference>
<keyword evidence="1" id="KW-0812">Transmembrane</keyword>
<evidence type="ECO:0008006" key="4">
    <source>
        <dbReference type="Google" id="ProtNLM"/>
    </source>
</evidence>
<evidence type="ECO:0000313" key="3">
    <source>
        <dbReference type="Proteomes" id="UP001208689"/>
    </source>
</evidence>
<dbReference type="Proteomes" id="UP001208689">
    <property type="component" value="Chromosome"/>
</dbReference>
<evidence type="ECO:0000256" key="1">
    <source>
        <dbReference type="SAM" id="Phobius"/>
    </source>
</evidence>
<feature type="transmembrane region" description="Helical" evidence="1">
    <location>
        <begin position="61"/>
        <end position="79"/>
    </location>
</feature>
<gene>
    <name evidence="2" type="ORF">NEF87_002636</name>
</gene>
<accession>A0ABY6HUT6</accession>
<organism evidence="2 3">
    <name type="scientific">Candidatus Lokiarchaeum ossiferum</name>
    <dbReference type="NCBI Taxonomy" id="2951803"/>
    <lineage>
        <taxon>Archaea</taxon>
        <taxon>Promethearchaeati</taxon>
        <taxon>Promethearchaeota</taxon>
        <taxon>Promethearchaeia</taxon>
        <taxon>Promethearchaeales</taxon>
        <taxon>Promethearchaeaceae</taxon>
        <taxon>Candidatus Lokiarchaeum</taxon>
    </lineage>
</organism>
<dbReference type="Pfam" id="PF09889">
    <property type="entry name" value="DUF2116"/>
    <property type="match status" value="1"/>
</dbReference>
<sequence>MPELKNKTWKESLKSRKYDEHKHCMVCGRAVPMDRDFCTQDCKEKYSSADKKKGRSSTIQIVVLVVVMIFTMLVVPRLLG</sequence>
<keyword evidence="1" id="KW-0472">Membrane</keyword>
<name>A0ABY6HUT6_9ARCH</name>
<dbReference type="InterPro" id="IPR019216">
    <property type="entry name" value="DUF2116_treble_clef"/>
</dbReference>